<evidence type="ECO:0000259" key="5">
    <source>
        <dbReference type="PROSITE" id="PS50089"/>
    </source>
</evidence>
<dbReference type="Proteomes" id="UP001489004">
    <property type="component" value="Unassembled WGS sequence"/>
</dbReference>
<sequence>MALQNQDPADIHEVLLKALAAIARAKRLSQTYSSELGALHALRPANTVAELEEACAGSTTDVIPVGFATMVARAQRLAHLQRQQANTLQQLLRLRHEQLRLRKQQLSALQCLLRSEAELMLCSLSQIAAVRQAVSLLSDSLEDVDLAMDLLTTVRSMDTTGRNVCEVSDSVAQTDQRAEEVSGMARQLLLLLRDAPQGLELLLTPAVQTLLPDTAKGASEWQIAALPVTPCLEGSAMLGETCSICLAAFEPDDKLRCLQCTHYHHRACLDEWLRIRASCPLCKLSLTASVAPW</sequence>
<evidence type="ECO:0000256" key="2">
    <source>
        <dbReference type="ARBA" id="ARBA00022771"/>
    </source>
</evidence>
<dbReference type="PROSITE" id="PS50089">
    <property type="entry name" value="ZF_RING_2"/>
    <property type="match status" value="1"/>
</dbReference>
<evidence type="ECO:0000256" key="1">
    <source>
        <dbReference type="ARBA" id="ARBA00022723"/>
    </source>
</evidence>
<dbReference type="Pfam" id="PF13639">
    <property type="entry name" value="zf-RING_2"/>
    <property type="match status" value="1"/>
</dbReference>
<dbReference type="PANTHER" id="PTHR45931">
    <property type="entry name" value="SI:CH211-59O9.10"/>
    <property type="match status" value="1"/>
</dbReference>
<dbReference type="EMBL" id="JALJOR010000004">
    <property type="protein sequence ID" value="KAK9817678.1"/>
    <property type="molecule type" value="Genomic_DNA"/>
</dbReference>
<dbReference type="GO" id="GO:0008270">
    <property type="term" value="F:zinc ion binding"/>
    <property type="evidence" value="ECO:0007669"/>
    <property type="project" value="UniProtKB-KW"/>
</dbReference>
<dbReference type="SMART" id="SM00184">
    <property type="entry name" value="RING"/>
    <property type="match status" value="1"/>
</dbReference>
<dbReference type="InterPro" id="IPR001841">
    <property type="entry name" value="Znf_RING"/>
</dbReference>
<keyword evidence="3" id="KW-0862">Zinc</keyword>
<comment type="caution">
    <text evidence="6">The sequence shown here is derived from an EMBL/GenBank/DDBJ whole genome shotgun (WGS) entry which is preliminary data.</text>
</comment>
<dbReference type="SUPFAM" id="SSF57850">
    <property type="entry name" value="RING/U-box"/>
    <property type="match status" value="1"/>
</dbReference>
<gene>
    <name evidence="6" type="ORF">WJX72_000566</name>
</gene>
<keyword evidence="7" id="KW-1185">Reference proteome</keyword>
<dbReference type="GO" id="GO:0061630">
    <property type="term" value="F:ubiquitin protein ligase activity"/>
    <property type="evidence" value="ECO:0007669"/>
    <property type="project" value="TreeGrafter"/>
</dbReference>
<dbReference type="PANTHER" id="PTHR45931:SF3">
    <property type="entry name" value="RING ZINC FINGER-CONTAINING PROTEIN"/>
    <property type="match status" value="1"/>
</dbReference>
<organism evidence="6 7">
    <name type="scientific">[Myrmecia] bisecta</name>
    <dbReference type="NCBI Taxonomy" id="41462"/>
    <lineage>
        <taxon>Eukaryota</taxon>
        <taxon>Viridiplantae</taxon>
        <taxon>Chlorophyta</taxon>
        <taxon>core chlorophytes</taxon>
        <taxon>Trebouxiophyceae</taxon>
        <taxon>Trebouxiales</taxon>
        <taxon>Trebouxiaceae</taxon>
        <taxon>Myrmecia</taxon>
    </lineage>
</organism>
<dbReference type="InterPro" id="IPR051834">
    <property type="entry name" value="RING_finger_E3_ligase"/>
</dbReference>
<evidence type="ECO:0000256" key="4">
    <source>
        <dbReference type="PROSITE-ProRule" id="PRU00175"/>
    </source>
</evidence>
<protein>
    <recommendedName>
        <fullName evidence="5">RING-type domain-containing protein</fullName>
    </recommendedName>
</protein>
<proteinExistence type="predicted"/>
<feature type="domain" description="RING-type" evidence="5">
    <location>
        <begin position="242"/>
        <end position="283"/>
    </location>
</feature>
<reference evidence="6 7" key="1">
    <citation type="journal article" date="2024" name="Nat. Commun.">
        <title>Phylogenomics reveals the evolutionary origins of lichenization in chlorophyte algae.</title>
        <authorList>
            <person name="Puginier C."/>
            <person name="Libourel C."/>
            <person name="Otte J."/>
            <person name="Skaloud P."/>
            <person name="Haon M."/>
            <person name="Grisel S."/>
            <person name="Petersen M."/>
            <person name="Berrin J.G."/>
            <person name="Delaux P.M."/>
            <person name="Dal Grande F."/>
            <person name="Keller J."/>
        </authorList>
    </citation>
    <scope>NUCLEOTIDE SEQUENCE [LARGE SCALE GENOMIC DNA]</scope>
    <source>
        <strain evidence="6 7">SAG 2043</strain>
    </source>
</reference>
<dbReference type="InterPro" id="IPR013083">
    <property type="entry name" value="Znf_RING/FYVE/PHD"/>
</dbReference>
<keyword evidence="2 4" id="KW-0863">Zinc-finger</keyword>
<keyword evidence="1" id="KW-0479">Metal-binding</keyword>
<dbReference type="GO" id="GO:0006511">
    <property type="term" value="P:ubiquitin-dependent protein catabolic process"/>
    <property type="evidence" value="ECO:0007669"/>
    <property type="project" value="TreeGrafter"/>
</dbReference>
<accession>A0AAW1Q9C8</accession>
<evidence type="ECO:0000256" key="3">
    <source>
        <dbReference type="ARBA" id="ARBA00022833"/>
    </source>
</evidence>
<evidence type="ECO:0000313" key="6">
    <source>
        <dbReference type="EMBL" id="KAK9817678.1"/>
    </source>
</evidence>
<dbReference type="AlphaFoldDB" id="A0AAW1Q9C8"/>
<evidence type="ECO:0000313" key="7">
    <source>
        <dbReference type="Proteomes" id="UP001489004"/>
    </source>
</evidence>
<dbReference type="GO" id="GO:0005634">
    <property type="term" value="C:nucleus"/>
    <property type="evidence" value="ECO:0007669"/>
    <property type="project" value="TreeGrafter"/>
</dbReference>
<dbReference type="Gene3D" id="3.30.40.10">
    <property type="entry name" value="Zinc/RING finger domain, C3HC4 (zinc finger)"/>
    <property type="match status" value="1"/>
</dbReference>
<name>A0AAW1Q9C8_9CHLO</name>